<proteinExistence type="predicted"/>
<evidence type="ECO:0000313" key="3">
    <source>
        <dbReference type="EMBL" id="MDW8550812.1"/>
    </source>
</evidence>
<name>A0ABU4JM85_9FLAO</name>
<evidence type="ECO:0000259" key="2">
    <source>
        <dbReference type="Pfam" id="PF18962"/>
    </source>
</evidence>
<feature type="non-terminal residue" evidence="3">
    <location>
        <position position="199"/>
    </location>
</feature>
<comment type="caution">
    <text evidence="3">The sequence shown here is derived from an EMBL/GenBank/DDBJ whole genome shotgun (WGS) entry which is preliminary data.</text>
</comment>
<dbReference type="InterPro" id="IPR026444">
    <property type="entry name" value="Secre_tail"/>
</dbReference>
<accession>A0ABU4JM85</accession>
<dbReference type="EMBL" id="JAMXLT020000045">
    <property type="protein sequence ID" value="MDW8550812.1"/>
    <property type="molecule type" value="Genomic_DNA"/>
</dbReference>
<dbReference type="NCBIfam" id="TIGR04183">
    <property type="entry name" value="Por_Secre_tail"/>
    <property type="match status" value="1"/>
</dbReference>
<gene>
    <name evidence="3" type="ORF">NG800_017935</name>
</gene>
<sequence>MKKPFLFIFSVLTYYLGFGQTNPVQNLTWSHYYDYSNYRNIFSLYWNEPETPHNELIGYNIYRGNELYKFQTTTSVGCNPDWGVTSGCDFLTQAFTVYVKAVYEGNIESEAVSYTINGPALDIKDISSKPITVAPNPVKDIINFSEEVSNIRISDISGKIIKQFSNSEKSVNLSKLAKGTYILSATAKTGETINKKFIK</sequence>
<feature type="domain" description="Secretion system C-terminal sorting" evidence="2">
    <location>
        <begin position="135"/>
        <end position="198"/>
    </location>
</feature>
<reference evidence="3 4" key="1">
    <citation type="submission" date="2023-11" db="EMBL/GenBank/DDBJ databases">
        <title>First isolation, identification, and characterization of non-pathogenic Epilithonimonas ginsengisoli isolated from diseased farmed rainbow trout (Oncorhynchus mykiss) in Chile.</title>
        <authorList>
            <person name="Miranda C.D."/>
            <person name="Irgang R."/>
            <person name="Concha C."/>
            <person name="Rojas R."/>
            <person name="Avendano R."/>
        </authorList>
    </citation>
    <scope>NUCLEOTIDE SEQUENCE [LARGE SCALE GENOMIC DNA]</scope>
    <source>
        <strain evidence="3 4">FP99</strain>
    </source>
</reference>
<dbReference type="Proteomes" id="UP001204439">
    <property type="component" value="Unassembled WGS sequence"/>
</dbReference>
<evidence type="ECO:0000313" key="4">
    <source>
        <dbReference type="Proteomes" id="UP001204439"/>
    </source>
</evidence>
<dbReference type="Pfam" id="PF18962">
    <property type="entry name" value="Por_Secre_tail"/>
    <property type="match status" value="1"/>
</dbReference>
<evidence type="ECO:0000256" key="1">
    <source>
        <dbReference type="ARBA" id="ARBA00022729"/>
    </source>
</evidence>
<dbReference type="RefSeq" id="WP_318767764.1">
    <property type="nucleotide sequence ID" value="NZ_JAMXLT020000045.1"/>
</dbReference>
<keyword evidence="1" id="KW-0732">Signal</keyword>
<keyword evidence="4" id="KW-1185">Reference proteome</keyword>
<organism evidence="3 4">
    <name type="scientific">Epilithonimonas ginsengisoli</name>
    <dbReference type="NCBI Taxonomy" id="1245592"/>
    <lineage>
        <taxon>Bacteria</taxon>
        <taxon>Pseudomonadati</taxon>
        <taxon>Bacteroidota</taxon>
        <taxon>Flavobacteriia</taxon>
        <taxon>Flavobacteriales</taxon>
        <taxon>Weeksellaceae</taxon>
        <taxon>Chryseobacterium group</taxon>
        <taxon>Epilithonimonas</taxon>
    </lineage>
</organism>
<protein>
    <submittedName>
        <fullName evidence="3">T9SS type A sorting domain-containing protein</fullName>
    </submittedName>
</protein>